<dbReference type="Pfam" id="PF03004">
    <property type="entry name" value="Transposase_24"/>
    <property type="match status" value="1"/>
</dbReference>
<comment type="caution">
    <text evidence="2">The sequence shown here is derived from an EMBL/GenBank/DDBJ whole genome shotgun (WGS) entry which is preliminary data.</text>
</comment>
<name>A0A843VKJ2_COLES</name>
<feature type="region of interest" description="Disordered" evidence="1">
    <location>
        <begin position="285"/>
        <end position="309"/>
    </location>
</feature>
<dbReference type="InterPro" id="IPR004252">
    <property type="entry name" value="Probable_transposase_24"/>
</dbReference>
<evidence type="ECO:0000313" key="2">
    <source>
        <dbReference type="EMBL" id="MQL93764.1"/>
    </source>
</evidence>
<organism evidence="2 3">
    <name type="scientific">Colocasia esculenta</name>
    <name type="common">Wild taro</name>
    <name type="synonym">Arum esculentum</name>
    <dbReference type="NCBI Taxonomy" id="4460"/>
    <lineage>
        <taxon>Eukaryota</taxon>
        <taxon>Viridiplantae</taxon>
        <taxon>Streptophyta</taxon>
        <taxon>Embryophyta</taxon>
        <taxon>Tracheophyta</taxon>
        <taxon>Spermatophyta</taxon>
        <taxon>Magnoliopsida</taxon>
        <taxon>Liliopsida</taxon>
        <taxon>Araceae</taxon>
        <taxon>Aroideae</taxon>
        <taxon>Colocasieae</taxon>
        <taxon>Colocasia</taxon>
    </lineage>
</organism>
<dbReference type="EMBL" id="NMUH01001595">
    <property type="protein sequence ID" value="MQL93764.1"/>
    <property type="molecule type" value="Genomic_DNA"/>
</dbReference>
<dbReference type="Proteomes" id="UP000652761">
    <property type="component" value="Unassembled WGS sequence"/>
</dbReference>
<keyword evidence="3" id="KW-1185">Reference proteome</keyword>
<proteinExistence type="predicted"/>
<reference evidence="2" key="1">
    <citation type="submission" date="2017-07" db="EMBL/GenBank/DDBJ databases">
        <title>Taro Niue Genome Assembly and Annotation.</title>
        <authorList>
            <person name="Atibalentja N."/>
            <person name="Keating K."/>
            <person name="Fields C.J."/>
        </authorList>
    </citation>
    <scope>NUCLEOTIDE SEQUENCE</scope>
    <source>
        <strain evidence="2">Niue_2</strain>
        <tissue evidence="2">Leaf</tissue>
    </source>
</reference>
<protein>
    <submittedName>
        <fullName evidence="2">Uncharacterized protein</fullName>
    </submittedName>
</protein>
<dbReference type="AlphaFoldDB" id="A0A843VKJ2"/>
<gene>
    <name evidence="2" type="ORF">Taro_026406</name>
</gene>
<accession>A0A843VKJ2</accession>
<dbReference type="OrthoDB" id="651362at2759"/>
<sequence>MRRGLSYLDANHVGFLEPVDSWKEFPPSVRELLFDMFTRRYVFTRPEDLPRARVVWESTAQTNFRKSMWEARDKAMKTTGSRDPTAWLDYGPVWLRRDYWESLCHRWATGPWQERSQVAKRNRAAHPEKNVHTSGSISYATHRQKLRHELERAPTFRDLFDRTHKRKGMDDYVSESARTIAETYDQTMADRYAEGTPQPDLDPEAWVDATGGPRKSRVYGFGDSLDTTPVLSSYASSVAPPAYASSSTALPGSGGEDMRSLIREEQQLQFGVMVEKLITAIRGVGPSQQARQSPQDQNTQPGGPKSQIGIRSACRSLQHDQVGESDVWELTES</sequence>
<feature type="compositionally biased region" description="Polar residues" evidence="1">
    <location>
        <begin position="286"/>
        <end position="301"/>
    </location>
</feature>
<evidence type="ECO:0000256" key="1">
    <source>
        <dbReference type="SAM" id="MobiDB-lite"/>
    </source>
</evidence>
<evidence type="ECO:0000313" key="3">
    <source>
        <dbReference type="Proteomes" id="UP000652761"/>
    </source>
</evidence>